<comment type="caution">
    <text evidence="3">The sequence shown here is derived from an EMBL/GenBank/DDBJ whole genome shotgun (WGS) entry which is preliminary data.</text>
</comment>
<reference evidence="3 4" key="1">
    <citation type="submission" date="2017-08" db="EMBL/GenBank/DDBJ databases">
        <title>Substantial Increase in Enzyme Production by Combined Drug-Resistance Mutations in Paenibacillus agaridevorans.</title>
        <authorList>
            <person name="Tanaka Y."/>
            <person name="Funane K."/>
            <person name="Hosaka T."/>
            <person name="Shiwa Y."/>
            <person name="Fujita N."/>
            <person name="Miyazaki T."/>
            <person name="Yoshikawa H."/>
            <person name="Murakami K."/>
            <person name="Kasahara K."/>
            <person name="Inaoka T."/>
            <person name="Hiraga Y."/>
            <person name="Ochi K."/>
        </authorList>
    </citation>
    <scope>NUCLEOTIDE SEQUENCE [LARGE SCALE GENOMIC DNA]</scope>
    <source>
        <strain evidence="3 4">T-3040</strain>
    </source>
</reference>
<dbReference type="SUPFAM" id="SSF51430">
    <property type="entry name" value="NAD(P)-linked oxidoreductase"/>
    <property type="match status" value="1"/>
</dbReference>
<dbReference type="InterPro" id="IPR036812">
    <property type="entry name" value="NAD(P)_OxRdtase_dom_sf"/>
</dbReference>
<dbReference type="Pfam" id="PF00248">
    <property type="entry name" value="Aldo_ket_red"/>
    <property type="match status" value="1"/>
</dbReference>
<dbReference type="InterPro" id="IPR023210">
    <property type="entry name" value="NADP_OxRdtase_dom"/>
</dbReference>
<accession>A0A2R5ENV3</accession>
<gene>
    <name evidence="3" type="ORF">PAT3040_02922</name>
</gene>
<dbReference type="EMBL" id="BDQX01000163">
    <property type="protein sequence ID" value="GBG08342.1"/>
    <property type="molecule type" value="Genomic_DNA"/>
</dbReference>
<feature type="domain" description="NADP-dependent oxidoreductase" evidence="2">
    <location>
        <begin position="17"/>
        <end position="320"/>
    </location>
</feature>
<keyword evidence="1" id="KW-0560">Oxidoreductase</keyword>
<evidence type="ECO:0000259" key="2">
    <source>
        <dbReference type="Pfam" id="PF00248"/>
    </source>
</evidence>
<keyword evidence="4" id="KW-1185">Reference proteome</keyword>
<dbReference type="PANTHER" id="PTHR43364">
    <property type="entry name" value="NADH-SPECIFIC METHYLGLYOXAL REDUCTASE-RELATED"/>
    <property type="match status" value="1"/>
</dbReference>
<dbReference type="GO" id="GO:0005829">
    <property type="term" value="C:cytosol"/>
    <property type="evidence" value="ECO:0007669"/>
    <property type="project" value="TreeGrafter"/>
</dbReference>
<evidence type="ECO:0000256" key="1">
    <source>
        <dbReference type="ARBA" id="ARBA00023002"/>
    </source>
</evidence>
<dbReference type="RefSeq" id="WP_108993307.1">
    <property type="nucleotide sequence ID" value="NZ_BDQX01000163.1"/>
</dbReference>
<dbReference type="AlphaFoldDB" id="A0A2R5ENV3"/>
<dbReference type="Proteomes" id="UP000245202">
    <property type="component" value="Unassembled WGS sequence"/>
</dbReference>
<sequence length="324" mass="35689">MRKLTIEAVSSPVTLSKIILGSTMFGTKIDEKTSFELMDLYAELGGDSIDTASVYGDWHDTGDPVSERTIGKWLKQSGNKNKMTVITKGAHYKLQSPQESRVSAACIQKDIQKSLKSLMVDAIDVYFLHRDNEDVPVSEIMPVLHKQVAEGHIKSIGASNWTVKRILEANAFAKANHLTPFTVSQLKWSLAVTMADQQANEVLPEMTDEEYEAYMAAGIPVLAWSSQASGIVPKVVANGWNGISEQLKKKYFNDINVARIENVQDLIKKKGIHATQASLGYITCNRLPAAAIIGPSRTDQLRDSMSAADVELDAEDIQALIRPR</sequence>
<protein>
    <recommendedName>
        <fullName evidence="2">NADP-dependent oxidoreductase domain-containing protein</fullName>
    </recommendedName>
</protein>
<evidence type="ECO:0000313" key="4">
    <source>
        <dbReference type="Proteomes" id="UP000245202"/>
    </source>
</evidence>
<organism evidence="3 4">
    <name type="scientific">Paenibacillus agaridevorans</name>
    <dbReference type="NCBI Taxonomy" id="171404"/>
    <lineage>
        <taxon>Bacteria</taxon>
        <taxon>Bacillati</taxon>
        <taxon>Bacillota</taxon>
        <taxon>Bacilli</taxon>
        <taxon>Bacillales</taxon>
        <taxon>Paenibacillaceae</taxon>
        <taxon>Paenibacillus</taxon>
    </lineage>
</organism>
<dbReference type="InterPro" id="IPR050523">
    <property type="entry name" value="AKR_Detox_Biosynth"/>
</dbReference>
<proteinExistence type="predicted"/>
<dbReference type="Gene3D" id="3.20.20.100">
    <property type="entry name" value="NADP-dependent oxidoreductase domain"/>
    <property type="match status" value="1"/>
</dbReference>
<evidence type="ECO:0000313" key="3">
    <source>
        <dbReference type="EMBL" id="GBG08342.1"/>
    </source>
</evidence>
<name>A0A2R5ENV3_9BACL</name>
<dbReference type="CDD" id="cd19082">
    <property type="entry name" value="AKR_AKR10A1_2"/>
    <property type="match status" value="1"/>
</dbReference>
<dbReference type="PANTHER" id="PTHR43364:SF4">
    <property type="entry name" value="NAD(P)-LINKED OXIDOREDUCTASE SUPERFAMILY PROTEIN"/>
    <property type="match status" value="1"/>
</dbReference>
<dbReference type="GO" id="GO:0016491">
    <property type="term" value="F:oxidoreductase activity"/>
    <property type="evidence" value="ECO:0007669"/>
    <property type="project" value="UniProtKB-KW"/>
</dbReference>